<accession>A0A4Q9KLQ3</accession>
<organism evidence="1 2">
    <name type="scientific">Propioniciclava tarda</name>
    <dbReference type="NCBI Taxonomy" id="433330"/>
    <lineage>
        <taxon>Bacteria</taxon>
        <taxon>Bacillati</taxon>
        <taxon>Actinomycetota</taxon>
        <taxon>Actinomycetes</taxon>
        <taxon>Propionibacteriales</taxon>
        <taxon>Propionibacteriaceae</taxon>
        <taxon>Propioniciclava</taxon>
    </lineage>
</organism>
<evidence type="ECO:0000313" key="2">
    <source>
        <dbReference type="Proteomes" id="UP000291933"/>
    </source>
</evidence>
<dbReference type="GO" id="GO:1901135">
    <property type="term" value="P:carbohydrate derivative metabolic process"/>
    <property type="evidence" value="ECO:0007669"/>
    <property type="project" value="InterPro"/>
</dbReference>
<proteinExistence type="predicted"/>
<dbReference type="GO" id="GO:0097367">
    <property type="term" value="F:carbohydrate derivative binding"/>
    <property type="evidence" value="ECO:0007669"/>
    <property type="project" value="InterPro"/>
</dbReference>
<dbReference type="EMBL" id="SDMR01000005">
    <property type="protein sequence ID" value="TBT95334.1"/>
    <property type="molecule type" value="Genomic_DNA"/>
</dbReference>
<sequence>MREFDDSRLDEPDALRSGDALLRPLAEAGARLRREVAAAEGALASLSNEGRPRAVIAIGPEARLLRAVLEPTCPVPFVAWPALGLPGWVGPLDVVVVLGGVGPQPLDCVREALRRGSRVLVTARPDSPLAEHAASRLTTLLPSTTTDPLCRAVTALMALHQLGLATQVDSEPIADALDAVAQASAHAKDVSANPAKTLALELADASPLIWGGSVLGARACRRIAEAVRSASGRVALAADATELIPLLAQTAPKDPFADPFDSDGEERRPSLVIVDDGLGDAASDSERDILEHNARAADVRVSYLVHETGADLVRYATVLQQGRFAAAYLGIGLGRSEPS</sequence>
<comment type="caution">
    <text evidence="1">The sequence shown here is derived from an EMBL/GenBank/DDBJ whole genome shotgun (WGS) entry which is preliminary data.</text>
</comment>
<dbReference type="InterPro" id="IPR046348">
    <property type="entry name" value="SIS_dom_sf"/>
</dbReference>
<dbReference type="Proteomes" id="UP000291933">
    <property type="component" value="Unassembled WGS sequence"/>
</dbReference>
<dbReference type="OrthoDB" id="5241724at2"/>
<evidence type="ECO:0000313" key="1">
    <source>
        <dbReference type="EMBL" id="TBT95334.1"/>
    </source>
</evidence>
<name>A0A4Q9KLQ3_PROTD</name>
<protein>
    <submittedName>
        <fullName evidence="1">Uncharacterized protein</fullName>
    </submittedName>
</protein>
<gene>
    <name evidence="1" type="ORF">ET996_05860</name>
</gene>
<dbReference type="AlphaFoldDB" id="A0A4Q9KLQ3"/>
<keyword evidence="2" id="KW-1185">Reference proteome</keyword>
<reference evidence="1 2" key="1">
    <citation type="submission" date="2019-01" db="EMBL/GenBank/DDBJ databases">
        <title>Lactibacter flavus gen. nov., sp. nov., a novel bacterium of the family Propionibacteriaceae isolated from raw milk and dairy products.</title>
        <authorList>
            <person name="Huptas C."/>
            <person name="Wenning M."/>
            <person name="Breitenwieser F."/>
            <person name="Doll E."/>
            <person name="Von Neubeck M."/>
            <person name="Busse H.-J."/>
            <person name="Scherer S."/>
        </authorList>
    </citation>
    <scope>NUCLEOTIDE SEQUENCE [LARGE SCALE GENOMIC DNA]</scope>
    <source>
        <strain evidence="1 2">DSM 22130</strain>
    </source>
</reference>
<dbReference type="RefSeq" id="WP_131171630.1">
    <property type="nucleotide sequence ID" value="NZ_FXTL01000008.1"/>
</dbReference>
<dbReference type="SUPFAM" id="SSF53697">
    <property type="entry name" value="SIS domain"/>
    <property type="match status" value="1"/>
</dbReference>